<dbReference type="EMBL" id="GISG01237114">
    <property type="protein sequence ID" value="MBA4667808.1"/>
    <property type="molecule type" value="Transcribed_RNA"/>
</dbReference>
<proteinExistence type="predicted"/>
<keyword evidence="1" id="KW-0472">Membrane</keyword>
<reference evidence="2" key="1">
    <citation type="journal article" date="2013" name="J. Plant Res.">
        <title>Effect of fungi and light on seed germination of three Opuntia species from semiarid lands of central Mexico.</title>
        <authorList>
            <person name="Delgado-Sanchez P."/>
            <person name="Jimenez-Bremont J.F."/>
            <person name="Guerrero-Gonzalez Mde L."/>
            <person name="Flores J."/>
        </authorList>
    </citation>
    <scope>NUCLEOTIDE SEQUENCE</scope>
    <source>
        <tissue evidence="2">Cladode</tissue>
    </source>
</reference>
<evidence type="ECO:0000313" key="2">
    <source>
        <dbReference type="EMBL" id="MBA4667808.1"/>
    </source>
</evidence>
<dbReference type="AlphaFoldDB" id="A0A7C9EQD4"/>
<sequence>MLTIVKLFATTFRLFIARKRVNASYPSPFLPYPVIIAVHVTMFRLFILSNTFLESSNSPHLMYILTSEVPTKTSAFTNFLTTIACRSLPNLSSFSSPHAFRTLHIVCSLGKH</sequence>
<protein>
    <submittedName>
        <fullName evidence="2">Uncharacterized protein</fullName>
    </submittedName>
</protein>
<keyword evidence="1" id="KW-0812">Transmembrane</keyword>
<reference evidence="2" key="2">
    <citation type="submission" date="2020-07" db="EMBL/GenBank/DDBJ databases">
        <authorList>
            <person name="Vera ALvarez R."/>
            <person name="Arias-Moreno D.M."/>
            <person name="Jimenez-Jacinto V."/>
            <person name="Jimenez-Bremont J.F."/>
            <person name="Swaminathan K."/>
            <person name="Moose S.P."/>
            <person name="Guerrero-Gonzalez M.L."/>
            <person name="Marino-Ramirez L."/>
            <person name="Landsman D."/>
            <person name="Rodriguez-Kessler M."/>
            <person name="Delgado-Sanchez P."/>
        </authorList>
    </citation>
    <scope>NUCLEOTIDE SEQUENCE</scope>
    <source>
        <tissue evidence="2">Cladode</tissue>
    </source>
</reference>
<accession>A0A7C9EQD4</accession>
<evidence type="ECO:0000256" key="1">
    <source>
        <dbReference type="SAM" id="Phobius"/>
    </source>
</evidence>
<keyword evidence="1" id="KW-1133">Transmembrane helix</keyword>
<organism evidence="2">
    <name type="scientific">Opuntia streptacantha</name>
    <name type="common">Prickly pear cactus</name>
    <name type="synonym">Opuntia cardona</name>
    <dbReference type="NCBI Taxonomy" id="393608"/>
    <lineage>
        <taxon>Eukaryota</taxon>
        <taxon>Viridiplantae</taxon>
        <taxon>Streptophyta</taxon>
        <taxon>Embryophyta</taxon>
        <taxon>Tracheophyta</taxon>
        <taxon>Spermatophyta</taxon>
        <taxon>Magnoliopsida</taxon>
        <taxon>eudicotyledons</taxon>
        <taxon>Gunneridae</taxon>
        <taxon>Pentapetalae</taxon>
        <taxon>Caryophyllales</taxon>
        <taxon>Cactineae</taxon>
        <taxon>Cactaceae</taxon>
        <taxon>Opuntioideae</taxon>
        <taxon>Opuntia</taxon>
    </lineage>
</organism>
<feature type="transmembrane region" description="Helical" evidence="1">
    <location>
        <begin position="29"/>
        <end position="53"/>
    </location>
</feature>
<name>A0A7C9EQD4_OPUST</name>